<dbReference type="AlphaFoldDB" id="A0A6A4SUT0"/>
<name>A0A6A4SUT0_SCOMX</name>
<organism evidence="1 2">
    <name type="scientific">Scophthalmus maximus</name>
    <name type="common">Turbot</name>
    <name type="synonym">Psetta maxima</name>
    <dbReference type="NCBI Taxonomy" id="52904"/>
    <lineage>
        <taxon>Eukaryota</taxon>
        <taxon>Metazoa</taxon>
        <taxon>Chordata</taxon>
        <taxon>Craniata</taxon>
        <taxon>Vertebrata</taxon>
        <taxon>Euteleostomi</taxon>
        <taxon>Actinopterygii</taxon>
        <taxon>Neopterygii</taxon>
        <taxon>Teleostei</taxon>
        <taxon>Neoteleostei</taxon>
        <taxon>Acanthomorphata</taxon>
        <taxon>Carangaria</taxon>
        <taxon>Pleuronectiformes</taxon>
        <taxon>Pleuronectoidei</taxon>
        <taxon>Scophthalmidae</taxon>
        <taxon>Scophthalmus</taxon>
    </lineage>
</organism>
<evidence type="ECO:0000313" key="2">
    <source>
        <dbReference type="Proteomes" id="UP000438429"/>
    </source>
</evidence>
<protein>
    <submittedName>
        <fullName evidence="1">Uncharacterized protein</fullName>
    </submittedName>
</protein>
<sequence>MATPKNNSNSNGRRNVTQWRHVALSKRSKAGIQENCSLCVFTWLQDKSPLGDNQVKVEISINVPKKTVGMEENIPPADFVLKCSMVYVMLISICLSKLTSRTSSDLCGLSKELALPVS</sequence>
<evidence type="ECO:0000313" key="1">
    <source>
        <dbReference type="EMBL" id="KAF0034814.1"/>
    </source>
</evidence>
<reference evidence="1 2" key="1">
    <citation type="submission" date="2019-06" db="EMBL/GenBank/DDBJ databases">
        <title>Draft genomes of female and male turbot (Scophthalmus maximus).</title>
        <authorList>
            <person name="Xu H."/>
            <person name="Xu X.-W."/>
            <person name="Shao C."/>
            <person name="Chen S."/>
        </authorList>
    </citation>
    <scope>NUCLEOTIDE SEQUENCE [LARGE SCALE GENOMIC DNA]</scope>
    <source>
        <strain evidence="1">Ysfricsl-2016a</strain>
        <tissue evidence="1">Blood</tissue>
    </source>
</reference>
<gene>
    <name evidence="1" type="ORF">F2P81_012572</name>
</gene>
<accession>A0A6A4SUT0</accession>
<comment type="caution">
    <text evidence="1">The sequence shown here is derived from an EMBL/GenBank/DDBJ whole genome shotgun (WGS) entry which is preliminary data.</text>
</comment>
<proteinExistence type="predicted"/>
<dbReference type="EMBL" id="VEVO01000011">
    <property type="protein sequence ID" value="KAF0034814.1"/>
    <property type="molecule type" value="Genomic_DNA"/>
</dbReference>
<dbReference type="Proteomes" id="UP000438429">
    <property type="component" value="Unassembled WGS sequence"/>
</dbReference>